<dbReference type="EMBL" id="VXAG01000182">
    <property type="protein sequence ID" value="NXJ77061.1"/>
    <property type="molecule type" value="Genomic_DNA"/>
</dbReference>
<keyword evidence="11" id="KW-0278">Fertilization</keyword>
<accession>A0A7L0E2F6</accession>
<reference evidence="15 16" key="1">
    <citation type="submission" date="2019-09" db="EMBL/GenBank/DDBJ databases">
        <title>Bird 10,000 Genomes (B10K) Project - Family phase.</title>
        <authorList>
            <person name="Zhang G."/>
        </authorList>
    </citation>
    <scope>NUCLEOTIDE SEQUENCE [LARGE SCALE GENOMIC DNA]</scope>
    <source>
        <strain evidence="15">B10K-DU-007-40</strain>
        <tissue evidence="15">Mixed tissue sample</tissue>
    </source>
</reference>
<dbReference type="InterPro" id="IPR055356">
    <property type="entry name" value="ZP-N"/>
</dbReference>
<sequence length="693" mass="76821">WLTGGLAGCVLQGDGGADGGLPSAESVTCHGDGMEVEFSRELGNYSWHVCVVDVSGEEIVSCDHTVDYERLLLSVLFVNCTSLEHGQHQLRLRLMVNDTMGEEKNVTYSTHCNIVHEDEIIIPVFAGETNCTKDFMAVTFPRLIPSLKDERMVPAAPMTWTLSVDDGTKIRQLSPGQAMQQGYNFLADGDNLIIQVAFTATGVVSYKHNGKVLHTVALKLNYGPPDRRRTAESRMLCAPDTTTCNATHMTVAIPAFPGTLMAVGVEDKTVPMDQLQENGIALDKKSGVKLHISRGVLKSRAHEEGCSGLQYYMSSLKLTFHFHGETVAMVMHPECACDQHAPIAAVCTQDGYMDFEILADSTTPQLDMDTLRLRDPACRPVFKSSLNDRVWFHVPLKGCGTRYWFDGEKIIYENEVRALWADLPLRRISRDSEFRLTVLCSFSNGDASLTIRVDNLPPPASLMNQGPLSLVLLSYPDNSYRQPYHDDQYPIVRYLRQPIFLEVQVLNRNDPSLHLVLDDCWATASRGPSSLPQWNIVVDGCEYDLDSYRTVFHPVGHSVSYANYRQRLEVKTFAFVSGDKALPGLVYFHCSVLLCDRFQPDSPLCVTRCPRPSRSKRESGMPGVNSTVVSLWGPVLLVPEEWSAAQGSTVLSKEALAGITMTAVGILSLVTTMLLFLALKCLKRRASVVNVVY</sequence>
<protein>
    <submittedName>
        <fullName evidence="15">ZP2 protein</fullName>
    </submittedName>
</protein>
<evidence type="ECO:0000313" key="16">
    <source>
        <dbReference type="Proteomes" id="UP000550660"/>
    </source>
</evidence>
<evidence type="ECO:0000256" key="2">
    <source>
        <dbReference type="ARBA" id="ARBA00022475"/>
    </source>
</evidence>
<evidence type="ECO:0000256" key="8">
    <source>
        <dbReference type="ARBA" id="ARBA00023136"/>
    </source>
</evidence>
<feature type="transmembrane region" description="Helical" evidence="13">
    <location>
        <begin position="655"/>
        <end position="679"/>
    </location>
</feature>
<keyword evidence="2" id="KW-1003">Cell membrane</keyword>
<dbReference type="PROSITE" id="PS51034">
    <property type="entry name" value="ZP_2"/>
    <property type="match status" value="1"/>
</dbReference>
<keyword evidence="8 13" id="KW-0472">Membrane</keyword>
<dbReference type="Pfam" id="PF23736">
    <property type="entry name" value="Ig_ZP2"/>
    <property type="match status" value="1"/>
</dbReference>
<dbReference type="PRINTS" id="PR00023">
    <property type="entry name" value="ZPELLUCIDA"/>
</dbReference>
<dbReference type="Pfam" id="PF00100">
    <property type="entry name" value="Zona_pellucida"/>
    <property type="match status" value="1"/>
</dbReference>
<dbReference type="SMART" id="SM00241">
    <property type="entry name" value="ZP"/>
    <property type="match status" value="1"/>
</dbReference>
<comment type="subcellular location">
    <subcellularLocation>
        <location evidence="1">Cell membrane</location>
        <topology evidence="1">Single-pass type I membrane protein</topology>
    </subcellularLocation>
    <subcellularLocation>
        <location evidence="12">Zona pellucida</location>
    </subcellularLocation>
</comment>
<evidence type="ECO:0000259" key="14">
    <source>
        <dbReference type="PROSITE" id="PS51034"/>
    </source>
</evidence>
<dbReference type="InterPro" id="IPR048290">
    <property type="entry name" value="ZP_chr"/>
</dbReference>
<dbReference type="InterPro" id="IPR057636">
    <property type="entry name" value="Ig_ZP2_3rd"/>
</dbReference>
<keyword evidence="4" id="KW-0272">Extracellular matrix</keyword>
<dbReference type="Pfam" id="PF23344">
    <property type="entry name" value="ZP-N"/>
    <property type="match status" value="1"/>
</dbReference>
<dbReference type="GO" id="GO:0035805">
    <property type="term" value="C:egg coat"/>
    <property type="evidence" value="ECO:0007669"/>
    <property type="project" value="UniProtKB-SubCell"/>
</dbReference>
<feature type="domain" description="ZP" evidence="14">
    <location>
        <begin position="346"/>
        <end position="612"/>
    </location>
</feature>
<feature type="non-terminal residue" evidence="15">
    <location>
        <position position="1"/>
    </location>
</feature>
<feature type="non-terminal residue" evidence="15">
    <location>
        <position position="693"/>
    </location>
</feature>
<evidence type="ECO:0000313" key="15">
    <source>
        <dbReference type="EMBL" id="NXJ77061.1"/>
    </source>
</evidence>
<comment type="caution">
    <text evidence="15">The sequence shown here is derived from an EMBL/GenBank/DDBJ whole genome shotgun (WGS) entry which is preliminary data.</text>
</comment>
<dbReference type="OrthoDB" id="9903747at2759"/>
<keyword evidence="5" id="KW-0165">Cleavage on pair of basic residues</keyword>
<evidence type="ECO:0000256" key="3">
    <source>
        <dbReference type="ARBA" id="ARBA00022525"/>
    </source>
</evidence>
<evidence type="ECO:0000256" key="6">
    <source>
        <dbReference type="ARBA" id="ARBA00022692"/>
    </source>
</evidence>
<dbReference type="GO" id="GO:0032190">
    <property type="term" value="F:acrosin binding"/>
    <property type="evidence" value="ECO:0007669"/>
    <property type="project" value="TreeGrafter"/>
</dbReference>
<evidence type="ECO:0000256" key="12">
    <source>
        <dbReference type="ARBA" id="ARBA00024183"/>
    </source>
</evidence>
<organism evidence="15 16">
    <name type="scientific">Trogon melanurus</name>
    <name type="common">Black-tailed trogon</name>
    <dbReference type="NCBI Taxonomy" id="56311"/>
    <lineage>
        <taxon>Eukaryota</taxon>
        <taxon>Metazoa</taxon>
        <taxon>Chordata</taxon>
        <taxon>Craniata</taxon>
        <taxon>Vertebrata</taxon>
        <taxon>Euteleostomi</taxon>
        <taxon>Archelosauria</taxon>
        <taxon>Archosauria</taxon>
        <taxon>Dinosauria</taxon>
        <taxon>Saurischia</taxon>
        <taxon>Theropoda</taxon>
        <taxon>Coelurosauria</taxon>
        <taxon>Aves</taxon>
        <taxon>Neognathae</taxon>
        <taxon>Neoaves</taxon>
        <taxon>Telluraves</taxon>
        <taxon>Coraciimorphae</taxon>
        <taxon>Trogoniformes</taxon>
        <taxon>Trogonidae</taxon>
        <taxon>Trogon</taxon>
    </lineage>
</organism>
<evidence type="ECO:0000256" key="10">
    <source>
        <dbReference type="ARBA" id="ARBA00023180"/>
    </source>
</evidence>
<name>A0A7L0E2F6_TROML</name>
<dbReference type="InterPro" id="IPR001507">
    <property type="entry name" value="ZP_dom"/>
</dbReference>
<dbReference type="InterPro" id="IPR055355">
    <property type="entry name" value="ZP-C"/>
</dbReference>
<dbReference type="AlphaFoldDB" id="A0A7L0E2F6"/>
<dbReference type="Pfam" id="PF23740">
    <property type="entry name" value="Ig_ZP2_3rd"/>
    <property type="match status" value="1"/>
</dbReference>
<dbReference type="GO" id="GO:0060468">
    <property type="term" value="P:prevention of polyspermy"/>
    <property type="evidence" value="ECO:0007669"/>
    <property type="project" value="TreeGrafter"/>
</dbReference>
<gene>
    <name evidence="15" type="primary">Zp2_0</name>
    <name evidence="15" type="ORF">TROMEL_R07610</name>
</gene>
<dbReference type="GO" id="GO:0035804">
    <property type="term" value="F:structural constituent of egg coat"/>
    <property type="evidence" value="ECO:0007669"/>
    <property type="project" value="TreeGrafter"/>
</dbReference>
<dbReference type="Gene3D" id="2.60.40.4100">
    <property type="entry name" value="Zona pellucida, ZP-C domain"/>
    <property type="match status" value="1"/>
</dbReference>
<evidence type="ECO:0000256" key="1">
    <source>
        <dbReference type="ARBA" id="ARBA00004251"/>
    </source>
</evidence>
<dbReference type="Gene3D" id="2.60.40.3210">
    <property type="entry name" value="Zona pellucida, ZP-N domain"/>
    <property type="match status" value="1"/>
</dbReference>
<evidence type="ECO:0000256" key="4">
    <source>
        <dbReference type="ARBA" id="ARBA00022530"/>
    </source>
</evidence>
<dbReference type="InterPro" id="IPR057637">
    <property type="entry name" value="Ig_ZP2_1st"/>
</dbReference>
<dbReference type="InterPro" id="IPR057638">
    <property type="entry name" value="Ig_ZP2_2nd"/>
</dbReference>
<dbReference type="FunFam" id="2.60.40.4100:FF:000004">
    <property type="entry name" value="Zona pellucida sperm-binding protein 2"/>
    <property type="match status" value="1"/>
</dbReference>
<keyword evidence="7 13" id="KW-1133">Transmembrane helix</keyword>
<evidence type="ECO:0000256" key="7">
    <source>
        <dbReference type="ARBA" id="ARBA00022989"/>
    </source>
</evidence>
<keyword evidence="9" id="KW-1015">Disulfide bond</keyword>
<evidence type="ECO:0000256" key="9">
    <source>
        <dbReference type="ARBA" id="ARBA00023157"/>
    </source>
</evidence>
<dbReference type="GO" id="GO:0005886">
    <property type="term" value="C:plasma membrane"/>
    <property type="evidence" value="ECO:0007669"/>
    <property type="project" value="UniProtKB-SubCell"/>
</dbReference>
<keyword evidence="16" id="KW-1185">Reference proteome</keyword>
<evidence type="ECO:0000256" key="11">
    <source>
        <dbReference type="ARBA" id="ARBA00023279"/>
    </source>
</evidence>
<dbReference type="PANTHER" id="PTHR23343:SF4">
    <property type="entry name" value="ZONA PELLUCIDA SPERM-BINDING PROTEIN 2"/>
    <property type="match status" value="1"/>
</dbReference>
<keyword evidence="10" id="KW-0325">Glycoprotein</keyword>
<proteinExistence type="predicted"/>
<evidence type="ECO:0000256" key="5">
    <source>
        <dbReference type="ARBA" id="ARBA00022685"/>
    </source>
</evidence>
<keyword evidence="6 13" id="KW-0812">Transmembrane</keyword>
<dbReference type="InterPro" id="IPR051148">
    <property type="entry name" value="Zona_Pellucida_Domain_gp"/>
</dbReference>
<dbReference type="InterPro" id="IPR042235">
    <property type="entry name" value="ZP-C_dom"/>
</dbReference>
<dbReference type="GO" id="GO:0007339">
    <property type="term" value="P:binding of sperm to zona pellucida"/>
    <property type="evidence" value="ECO:0007669"/>
    <property type="project" value="TreeGrafter"/>
</dbReference>
<dbReference type="Pfam" id="PF23738">
    <property type="entry name" value="Ig_ZP2_N"/>
    <property type="match status" value="1"/>
</dbReference>
<evidence type="ECO:0000256" key="13">
    <source>
        <dbReference type="SAM" id="Phobius"/>
    </source>
</evidence>
<dbReference type="Proteomes" id="UP000550660">
    <property type="component" value="Unassembled WGS sequence"/>
</dbReference>
<keyword evidence="3" id="KW-0964">Secreted</keyword>
<dbReference type="PANTHER" id="PTHR23343">
    <property type="entry name" value="ZONA PELLUCIDA SPERM-BINDING PROTEIN"/>
    <property type="match status" value="1"/>
</dbReference>